<organism evidence="9 10">
    <name type="scientific">Agrobacterium arsenijevicii</name>
    <dbReference type="NCBI Taxonomy" id="1585697"/>
    <lineage>
        <taxon>Bacteria</taxon>
        <taxon>Pseudomonadati</taxon>
        <taxon>Pseudomonadota</taxon>
        <taxon>Alphaproteobacteria</taxon>
        <taxon>Hyphomicrobiales</taxon>
        <taxon>Rhizobiaceae</taxon>
        <taxon>Rhizobium/Agrobacterium group</taxon>
        <taxon>Agrobacterium</taxon>
    </lineage>
</organism>
<dbReference type="InterPro" id="IPR018511">
    <property type="entry name" value="Hemolysin-typ_Ca-bd_CS"/>
</dbReference>
<dbReference type="PRINTS" id="PR01488">
    <property type="entry name" value="RTXTOXINA"/>
</dbReference>
<reference evidence="9 10" key="1">
    <citation type="submission" date="2014-12" db="EMBL/GenBank/DDBJ databases">
        <authorList>
            <person name="Kuzmanovic N."/>
            <person name="Pulawska J."/>
            <person name="Obradovic A."/>
        </authorList>
    </citation>
    <scope>NUCLEOTIDE SEQUENCE [LARGE SCALE GENOMIC DNA]</scope>
    <source>
        <strain evidence="9 10">KFB 330</strain>
    </source>
</reference>
<evidence type="ECO:0000256" key="6">
    <source>
        <dbReference type="ARBA" id="ARBA00023026"/>
    </source>
</evidence>
<protein>
    <recommendedName>
        <fullName evidence="11">Calcium-binding protein</fullName>
    </recommendedName>
</protein>
<dbReference type="Proteomes" id="UP000032564">
    <property type="component" value="Unassembled WGS sequence"/>
</dbReference>
<dbReference type="InterPro" id="IPR050557">
    <property type="entry name" value="RTX_toxin/Mannuronan_C5-epim"/>
</dbReference>
<dbReference type="PROSITE" id="PS00330">
    <property type="entry name" value="HEMOLYSIN_CALCIUM"/>
    <property type="match status" value="3"/>
</dbReference>
<evidence type="ECO:0000256" key="3">
    <source>
        <dbReference type="ARBA" id="ARBA00022525"/>
    </source>
</evidence>
<dbReference type="EMBL" id="JWIT01000042">
    <property type="protein sequence ID" value="KJF70208.1"/>
    <property type="molecule type" value="Genomic_DNA"/>
</dbReference>
<evidence type="ECO:0008006" key="11">
    <source>
        <dbReference type="Google" id="ProtNLM"/>
    </source>
</evidence>
<keyword evidence="10" id="KW-1185">Reference proteome</keyword>
<evidence type="ECO:0000313" key="10">
    <source>
        <dbReference type="Proteomes" id="UP000032564"/>
    </source>
</evidence>
<keyword evidence="5" id="KW-0677">Repeat</keyword>
<dbReference type="PANTHER" id="PTHR38340:SF1">
    <property type="entry name" value="S-LAYER PROTEIN"/>
    <property type="match status" value="1"/>
</dbReference>
<dbReference type="PRINTS" id="PR00313">
    <property type="entry name" value="CABNDNGRPT"/>
</dbReference>
<dbReference type="InterPro" id="IPR001343">
    <property type="entry name" value="Hemolysn_Ca-bd"/>
</dbReference>
<keyword evidence="4" id="KW-0800">Toxin</keyword>
<evidence type="ECO:0000313" key="9">
    <source>
        <dbReference type="EMBL" id="KJF70208.1"/>
    </source>
</evidence>
<dbReference type="Gene3D" id="2.150.10.10">
    <property type="entry name" value="Serralysin-like metalloprotease, C-terminal"/>
    <property type="match status" value="3"/>
</dbReference>
<evidence type="ECO:0000256" key="7">
    <source>
        <dbReference type="ARBA" id="ARBA00023136"/>
    </source>
</evidence>
<dbReference type="RefSeq" id="WP_045024476.1">
    <property type="nucleotide sequence ID" value="NZ_CP166106.1"/>
</dbReference>
<feature type="region of interest" description="Disordered" evidence="8">
    <location>
        <begin position="501"/>
        <end position="526"/>
    </location>
</feature>
<comment type="caution">
    <text evidence="9">The sequence shown here is derived from an EMBL/GenBank/DDBJ whole genome shotgun (WGS) entry which is preliminary data.</text>
</comment>
<evidence type="ECO:0000256" key="2">
    <source>
        <dbReference type="ARBA" id="ARBA00004613"/>
    </source>
</evidence>
<keyword evidence="3" id="KW-0964">Secreted</keyword>
<dbReference type="SUPFAM" id="SSF51120">
    <property type="entry name" value="beta-Roll"/>
    <property type="match status" value="3"/>
</dbReference>
<proteinExistence type="predicted"/>
<evidence type="ECO:0000256" key="4">
    <source>
        <dbReference type="ARBA" id="ARBA00022656"/>
    </source>
</evidence>
<evidence type="ECO:0000256" key="8">
    <source>
        <dbReference type="SAM" id="MobiDB-lite"/>
    </source>
</evidence>
<sequence>MTYILTNSERSAVELALNASNSGAAPYYEVYQTILAVLTEPGGQPKVGVDPSVLSWLIGASGVNRGDTLYSDFIREYSISQYFIRFGQSSTVPLQTVSNNVARAVAEDILLNGVAPDINTLGEKDANVTISQYFNGDEGGWSGNPLFIFLGDDSFYQNNIINVDFTGYEFSAFLQSATSAFAATTIGSSPITGFSDVAISFLYMGALAASSMSIAIENNGIDRIAGSLQATNAFIYSLYGLRAVDVAAYTPIFGLSHDGDELYGGMDAEILIGGGGSDIIGGGIDTDIVDGGDGNDVLFGDQHRDRIIGGAGADVLAGGTISSPTQLGSFDLTADHTEWNDGVGDLLKGGMGNDTYLISITEGETWDWAYGQDSNSDNYASLLSTIDTIDEGDGDGAGNILIQMRHPSWEPNEQFQAIAVGGQYAAAEFYPPNFFKSGESLVFLTYIADGSGLSIPHLFVMAGYPLHPVVAIRDFYNGDFGITLDGYSRSRAGGPELLRASAAGEAQSGDGSDGAEETITGGRGADAVDYSDSQSGVDVNLSLGTGVGGDADGKTYVSIENVTGSEFADTLTGNTADNYLRGDGGNDVIAGGEGDDIISGGVGNDAISGGHGNDVLWGGDGSDIFSYAQDDGNDIIVEYSDNNSIDQLVVEGFNFDDVLFERRESDLVIRVPGGQGPGGQILITGTLEDDSRGIEQFVFDDWTYSKQDVRSTILSQATTAGNDLIEGFRNTGDYLEGGAGNDTFVFKPEFGWDTIGDFVAGAGTDDVLEFRGGVLADFEAVLAAASQVGNDTIINIDGTNGITLANVNLTDLHRDDVRFVA</sequence>
<evidence type="ECO:0000256" key="5">
    <source>
        <dbReference type="ARBA" id="ARBA00022737"/>
    </source>
</evidence>
<evidence type="ECO:0000256" key="1">
    <source>
        <dbReference type="ARBA" id="ARBA00004370"/>
    </source>
</evidence>
<dbReference type="Pfam" id="PF00353">
    <property type="entry name" value="HemolysinCabind"/>
    <property type="match status" value="3"/>
</dbReference>
<dbReference type="PANTHER" id="PTHR38340">
    <property type="entry name" value="S-LAYER PROTEIN"/>
    <property type="match status" value="1"/>
</dbReference>
<gene>
    <name evidence="9" type="ORF">RP75_27595</name>
</gene>
<comment type="subcellular location">
    <subcellularLocation>
        <location evidence="1">Membrane</location>
    </subcellularLocation>
    <subcellularLocation>
        <location evidence="2">Secreted</location>
    </subcellularLocation>
</comment>
<name>A0ABR5CZE9_9HYPH</name>
<keyword evidence="6" id="KW-0843">Virulence</keyword>
<dbReference type="InterPro" id="IPR003995">
    <property type="entry name" value="RTX_toxin_determinant-A"/>
</dbReference>
<accession>A0ABR5CZE9</accession>
<dbReference type="InterPro" id="IPR011049">
    <property type="entry name" value="Serralysin-like_metalloprot_C"/>
</dbReference>
<keyword evidence="7" id="KW-0472">Membrane</keyword>